<dbReference type="InterPro" id="IPR020287">
    <property type="entry name" value="Tail_sheath_C"/>
</dbReference>
<evidence type="ECO:0000259" key="2">
    <source>
        <dbReference type="Pfam" id="PF04984"/>
    </source>
</evidence>
<feature type="domain" description="Tail sheath protein C-terminal" evidence="3">
    <location>
        <begin position="256"/>
        <end position="360"/>
    </location>
</feature>
<comment type="similarity">
    <text evidence="1">Belongs to the myoviridae tail sheath protein family.</text>
</comment>
<proteinExistence type="inferred from homology"/>
<dbReference type="PANTHER" id="PTHR35861">
    <property type="match status" value="1"/>
</dbReference>
<comment type="caution">
    <text evidence="4">The sequence shown here is derived from an EMBL/GenBank/DDBJ whole genome shotgun (WGS) entry which is preliminary data.</text>
</comment>
<dbReference type="Proteomes" id="UP001204953">
    <property type="component" value="Unassembled WGS sequence"/>
</dbReference>
<dbReference type="InterPro" id="IPR035089">
    <property type="entry name" value="Phage_sheath_subtilisin"/>
</dbReference>
<organism evidence="4 5">
    <name type="scientific">Limnofasciculus baicalensis BBK-W-15</name>
    <dbReference type="NCBI Taxonomy" id="2699891"/>
    <lineage>
        <taxon>Bacteria</taxon>
        <taxon>Bacillati</taxon>
        <taxon>Cyanobacteriota</taxon>
        <taxon>Cyanophyceae</taxon>
        <taxon>Coleofasciculales</taxon>
        <taxon>Coleofasciculaceae</taxon>
        <taxon>Limnofasciculus</taxon>
        <taxon>Limnofasciculus baicalensis</taxon>
    </lineage>
</organism>
<name>A0AAE3GSJ4_9CYAN</name>
<dbReference type="InterPro" id="IPR052042">
    <property type="entry name" value="Tail_sheath_structural"/>
</dbReference>
<dbReference type="EMBL" id="JAMZMM010000096">
    <property type="protein sequence ID" value="MCP2729162.1"/>
    <property type="molecule type" value="Genomic_DNA"/>
</dbReference>
<protein>
    <submittedName>
        <fullName evidence="4">Phage tail sheath subtilisin-like domain-containing protein</fullName>
    </submittedName>
</protein>
<accession>A0AAE3GSJ4</accession>
<dbReference type="Gene3D" id="3.40.50.11780">
    <property type="match status" value="1"/>
</dbReference>
<evidence type="ECO:0000313" key="5">
    <source>
        <dbReference type="Proteomes" id="UP001204953"/>
    </source>
</evidence>
<dbReference type="Pfam" id="PF04984">
    <property type="entry name" value="Phage_sheath_1"/>
    <property type="match status" value="1"/>
</dbReference>
<reference evidence="4" key="1">
    <citation type="submission" date="2022-06" db="EMBL/GenBank/DDBJ databases">
        <title>New cyanobacteria of genus Symplocastrum in benthos of Lake Baikal.</title>
        <authorList>
            <person name="Sorokovikova E."/>
            <person name="Tikhonova I."/>
            <person name="Krasnopeev A."/>
            <person name="Evseev P."/>
            <person name="Gladkikh A."/>
            <person name="Belykh O."/>
        </authorList>
    </citation>
    <scope>NUCLEOTIDE SEQUENCE</scope>
    <source>
        <strain evidence="4">BBK-W-15</strain>
    </source>
</reference>
<evidence type="ECO:0000259" key="3">
    <source>
        <dbReference type="Pfam" id="PF17482"/>
    </source>
</evidence>
<sequence length="371" mass="41341">MATKYPIPGVYLEQVLPTPVSQFLTGVPVFLGFTAKGDINKPTMLNLWSQFPEYFGERQSVSPSYLGYAVRGFFENGGHLCYVVSLGNKASLAALEAGLEALEAFEEIDLICAPDIMVLNQSEQVAGQKSIIKHCKKLGDRFAILDAQNVPPKEIHKLTSNSAAMYAPWLKVKNAQDYVPPCGYIAGIYASSDRAGGIHQSPANYVLEGVLDLSFHFTKDELEYLNPQDEIGGVSVNCIRALMGRGIRIWGTRTLSKDPNWRYINVRRLFINVRRWIDRNLADVVFEPNNIKLWVRIERELNHYFEALFEQGALKGRTTEEAFYVKCDAETNPPESIDSGQVVTEIGLAPIIPSEFIIIRLIHGATGITIA</sequence>
<evidence type="ECO:0000256" key="1">
    <source>
        <dbReference type="ARBA" id="ARBA00008005"/>
    </source>
</evidence>
<keyword evidence="5" id="KW-1185">Reference proteome</keyword>
<dbReference type="RefSeq" id="WP_254011946.1">
    <property type="nucleotide sequence ID" value="NZ_JAMZMM010000096.1"/>
</dbReference>
<dbReference type="Pfam" id="PF17482">
    <property type="entry name" value="Phage_sheath_1C"/>
    <property type="match status" value="1"/>
</dbReference>
<gene>
    <name evidence="4" type="ORF">NJ959_11905</name>
</gene>
<dbReference type="AlphaFoldDB" id="A0AAE3GSJ4"/>
<dbReference type="PANTHER" id="PTHR35861:SF1">
    <property type="entry name" value="PHAGE TAIL SHEATH PROTEIN"/>
    <property type="match status" value="1"/>
</dbReference>
<evidence type="ECO:0000313" key="4">
    <source>
        <dbReference type="EMBL" id="MCP2729162.1"/>
    </source>
</evidence>
<feature type="domain" description="Tail sheath protein subtilisin-like" evidence="2">
    <location>
        <begin position="96"/>
        <end position="255"/>
    </location>
</feature>